<dbReference type="InParanoid" id="K5VRT5"/>
<dbReference type="HOGENOM" id="CLU_1475653_0_0_1"/>
<feature type="compositionally biased region" description="Polar residues" evidence="1">
    <location>
        <begin position="116"/>
        <end position="128"/>
    </location>
</feature>
<dbReference type="KEGG" id="pco:PHACADRAFT_257903"/>
<proteinExistence type="predicted"/>
<feature type="compositionally biased region" description="Polar residues" evidence="1">
    <location>
        <begin position="152"/>
        <end position="167"/>
    </location>
</feature>
<sequence>MVLRLVEDLLSDRSLAGVCLRSVPPKFFRRAGLLSLYDSPAPTRGKESSWGARKVRRCAALRQGRPSHRYRRKRCVGSDQITGRRCICPCHFSRDVTYSPRILKPQGTPALLSAQALGSSRNGSSDDTASLDRQHPNRKPRSELRAIVMQPTHDQPTRSSARNTPSAERTRAGHAPLTIPYVE</sequence>
<feature type="compositionally biased region" description="Basic and acidic residues" evidence="1">
    <location>
        <begin position="130"/>
        <end position="144"/>
    </location>
</feature>
<evidence type="ECO:0000256" key="1">
    <source>
        <dbReference type="SAM" id="MobiDB-lite"/>
    </source>
</evidence>
<evidence type="ECO:0000313" key="2">
    <source>
        <dbReference type="EMBL" id="EKM54213.1"/>
    </source>
</evidence>
<dbReference type="RefSeq" id="XP_007396912.1">
    <property type="nucleotide sequence ID" value="XM_007396850.1"/>
</dbReference>
<reference evidence="2 3" key="1">
    <citation type="journal article" date="2012" name="BMC Genomics">
        <title>Comparative genomics of the white-rot fungi, Phanerochaete carnosa and P. chrysosporium, to elucidate the genetic basis of the distinct wood types they colonize.</title>
        <authorList>
            <person name="Suzuki H."/>
            <person name="MacDonald J."/>
            <person name="Syed K."/>
            <person name="Salamov A."/>
            <person name="Hori C."/>
            <person name="Aerts A."/>
            <person name="Henrissat B."/>
            <person name="Wiebenga A."/>
            <person name="vanKuyk P.A."/>
            <person name="Barry K."/>
            <person name="Lindquist E."/>
            <person name="LaButti K."/>
            <person name="Lapidus A."/>
            <person name="Lucas S."/>
            <person name="Coutinho P."/>
            <person name="Gong Y."/>
            <person name="Samejima M."/>
            <person name="Mahadevan R."/>
            <person name="Abou-Zaid M."/>
            <person name="de Vries R.P."/>
            <person name="Igarashi K."/>
            <person name="Yadav J.S."/>
            <person name="Grigoriev I.V."/>
            <person name="Master E.R."/>
        </authorList>
    </citation>
    <scope>NUCLEOTIDE SEQUENCE [LARGE SCALE GENOMIC DNA]</scope>
    <source>
        <strain evidence="2 3">HHB-10118-sp</strain>
    </source>
</reference>
<organism evidence="2 3">
    <name type="scientific">Phanerochaete carnosa (strain HHB-10118-sp)</name>
    <name type="common">White-rot fungus</name>
    <name type="synonym">Peniophora carnosa</name>
    <dbReference type="NCBI Taxonomy" id="650164"/>
    <lineage>
        <taxon>Eukaryota</taxon>
        <taxon>Fungi</taxon>
        <taxon>Dikarya</taxon>
        <taxon>Basidiomycota</taxon>
        <taxon>Agaricomycotina</taxon>
        <taxon>Agaricomycetes</taxon>
        <taxon>Polyporales</taxon>
        <taxon>Phanerochaetaceae</taxon>
        <taxon>Phanerochaete</taxon>
    </lineage>
</organism>
<dbReference type="GeneID" id="18916972"/>
<name>K5VRT5_PHACS</name>
<keyword evidence="3" id="KW-1185">Reference proteome</keyword>
<dbReference type="AlphaFoldDB" id="K5VRT5"/>
<gene>
    <name evidence="2" type="ORF">PHACADRAFT_257903</name>
</gene>
<evidence type="ECO:0000313" key="3">
    <source>
        <dbReference type="Proteomes" id="UP000008370"/>
    </source>
</evidence>
<feature type="region of interest" description="Disordered" evidence="1">
    <location>
        <begin position="116"/>
        <end position="183"/>
    </location>
</feature>
<dbReference type="Proteomes" id="UP000008370">
    <property type="component" value="Unassembled WGS sequence"/>
</dbReference>
<protein>
    <submittedName>
        <fullName evidence="2">Uncharacterized protein</fullName>
    </submittedName>
</protein>
<dbReference type="EMBL" id="JH930473">
    <property type="protein sequence ID" value="EKM54213.1"/>
    <property type="molecule type" value="Genomic_DNA"/>
</dbReference>
<accession>K5VRT5</accession>